<feature type="compositionally biased region" description="Polar residues" evidence="1">
    <location>
        <begin position="204"/>
        <end position="213"/>
    </location>
</feature>
<sequence>MFMTGVFSGIGFNGTDPEQERDAPPAATPVVFPQHEPRSSRKWKESGPPLRELFSKVRGPTDISTRHVQALNVRHKHTSSPDELIPLAPDGSSYLPPLTAEQAITPSTYAEANKIDSVSAKRRKAFDERLAELQIENDAGYRNINRTTKPGVKPPRVAWLRKFWEGLESMSQYWDTSLDEYYGGLPAHLPAQASAEKGHKRQRTNSSHPSSEVTVPIFGPETKRPPEPEDCPSVDEKLASKLQDDAAKTPLPQVDEDLNRASEHDNDRLSRSKSATPEPQSCLRYKGYRRASGRDMPDQFRTDTIRALVEAACWAFDCKVETPRKMPIVQMNKLNIPVRQTAQVYRIPRDRSKIRVGHLEGPMLTVQVRPETDFHAPGIDQAHSAMRDRLDLMREIGGLLQCAQERRREGKTEVRSGEGKWYTTKPRWGGGSGGEVENDVGNTDTLTKDVLGMAEGMLESAKSKAMRLRKRKTPAMLWKELKPSSLTWDAKTDYTAIGKEPDSPYDQIFMVSSLNHHISILKLTVHEAYLDFLETEKIPTHFRPDPPIPADQGWCSPRLERTQWYDLFNVDERVQAFRALWGAMAYLSREIERPTAGGADGADDEVAS</sequence>
<feature type="compositionally biased region" description="Basic and acidic residues" evidence="1">
    <location>
        <begin position="257"/>
        <end position="270"/>
    </location>
</feature>
<reference evidence="2" key="2">
    <citation type="journal article" date="2022" name="Microb. Genom.">
        <title>A chromosome-scale genome assembly of the tomato pathogen Cladosporium fulvum reveals a compartmentalized genome architecture and the presence of a dispensable chromosome.</title>
        <authorList>
            <person name="Zaccaron A.Z."/>
            <person name="Chen L.H."/>
            <person name="Samaras A."/>
            <person name="Stergiopoulos I."/>
        </authorList>
    </citation>
    <scope>NUCLEOTIDE SEQUENCE</scope>
    <source>
        <strain evidence="2">Race5_Kim</strain>
    </source>
</reference>
<dbReference type="KEGG" id="ffu:CLAFUR5_08847"/>
<dbReference type="Proteomes" id="UP000756132">
    <property type="component" value="Chromosome 9"/>
</dbReference>
<dbReference type="GeneID" id="71988725"/>
<accession>A0A9Q8PG29</accession>
<feature type="compositionally biased region" description="Basic and acidic residues" evidence="1">
    <location>
        <begin position="35"/>
        <end position="45"/>
    </location>
</feature>
<organism evidence="2 3">
    <name type="scientific">Passalora fulva</name>
    <name type="common">Tomato leaf mold</name>
    <name type="synonym">Cladosporium fulvum</name>
    <dbReference type="NCBI Taxonomy" id="5499"/>
    <lineage>
        <taxon>Eukaryota</taxon>
        <taxon>Fungi</taxon>
        <taxon>Dikarya</taxon>
        <taxon>Ascomycota</taxon>
        <taxon>Pezizomycotina</taxon>
        <taxon>Dothideomycetes</taxon>
        <taxon>Dothideomycetidae</taxon>
        <taxon>Mycosphaerellales</taxon>
        <taxon>Mycosphaerellaceae</taxon>
        <taxon>Fulvia</taxon>
    </lineage>
</organism>
<evidence type="ECO:0000256" key="1">
    <source>
        <dbReference type="SAM" id="MobiDB-lite"/>
    </source>
</evidence>
<feature type="compositionally biased region" description="Basic and acidic residues" evidence="1">
    <location>
        <begin position="234"/>
        <end position="247"/>
    </location>
</feature>
<protein>
    <submittedName>
        <fullName evidence="2">Uncharacterized protein</fullName>
    </submittedName>
</protein>
<dbReference type="RefSeq" id="XP_047766147.1">
    <property type="nucleotide sequence ID" value="XM_047907995.1"/>
</dbReference>
<proteinExistence type="predicted"/>
<reference evidence="2" key="1">
    <citation type="submission" date="2021-12" db="EMBL/GenBank/DDBJ databases">
        <authorList>
            <person name="Zaccaron A."/>
            <person name="Stergiopoulos I."/>
        </authorList>
    </citation>
    <scope>NUCLEOTIDE SEQUENCE</scope>
    <source>
        <strain evidence="2">Race5_Kim</strain>
    </source>
</reference>
<evidence type="ECO:0000313" key="2">
    <source>
        <dbReference type="EMBL" id="UJO21781.1"/>
    </source>
</evidence>
<feature type="region of interest" description="Disordered" evidence="1">
    <location>
        <begin position="410"/>
        <end position="442"/>
    </location>
</feature>
<evidence type="ECO:0000313" key="3">
    <source>
        <dbReference type="Proteomes" id="UP000756132"/>
    </source>
</evidence>
<feature type="region of interest" description="Disordered" evidence="1">
    <location>
        <begin position="193"/>
        <end position="289"/>
    </location>
</feature>
<name>A0A9Q8PG29_PASFU</name>
<dbReference type="EMBL" id="CP090171">
    <property type="protein sequence ID" value="UJO21781.1"/>
    <property type="molecule type" value="Genomic_DNA"/>
</dbReference>
<dbReference type="OrthoDB" id="5407653at2759"/>
<keyword evidence="3" id="KW-1185">Reference proteome</keyword>
<dbReference type="AlphaFoldDB" id="A0A9Q8PG29"/>
<gene>
    <name evidence="2" type="ORF">CLAFUR5_08847</name>
</gene>
<feature type="region of interest" description="Disordered" evidence="1">
    <location>
        <begin position="11"/>
        <end position="58"/>
    </location>
</feature>